<gene>
    <name evidence="2" type="ORF">CA85_02370</name>
</gene>
<comment type="caution">
    <text evidence="2">The sequence shown here is derived from an EMBL/GenBank/DDBJ whole genome shotgun (WGS) entry which is preliminary data.</text>
</comment>
<proteinExistence type="predicted"/>
<dbReference type="AlphaFoldDB" id="A0A5C5YJG1"/>
<keyword evidence="1" id="KW-0472">Membrane</keyword>
<evidence type="ECO:0000313" key="3">
    <source>
        <dbReference type="Proteomes" id="UP000318053"/>
    </source>
</evidence>
<feature type="transmembrane region" description="Helical" evidence="1">
    <location>
        <begin position="117"/>
        <end position="139"/>
    </location>
</feature>
<keyword evidence="1" id="KW-1133">Transmembrane helix</keyword>
<dbReference type="OrthoDB" id="9842642at2"/>
<keyword evidence="1" id="KW-0812">Transmembrane</keyword>
<feature type="transmembrane region" description="Helical" evidence="1">
    <location>
        <begin position="12"/>
        <end position="39"/>
    </location>
</feature>
<feature type="transmembrane region" description="Helical" evidence="1">
    <location>
        <begin position="76"/>
        <end position="96"/>
    </location>
</feature>
<evidence type="ECO:0000313" key="2">
    <source>
        <dbReference type="EMBL" id="TWT74949.1"/>
    </source>
</evidence>
<dbReference type="Proteomes" id="UP000318053">
    <property type="component" value="Unassembled WGS sequence"/>
</dbReference>
<evidence type="ECO:0000256" key="1">
    <source>
        <dbReference type="SAM" id="Phobius"/>
    </source>
</evidence>
<reference evidence="2 3" key="1">
    <citation type="submission" date="2019-02" db="EMBL/GenBank/DDBJ databases">
        <title>Deep-cultivation of Planctomycetes and their phenomic and genomic characterization uncovers novel biology.</title>
        <authorList>
            <person name="Wiegand S."/>
            <person name="Jogler M."/>
            <person name="Boedeker C."/>
            <person name="Pinto D."/>
            <person name="Vollmers J."/>
            <person name="Rivas-Marin E."/>
            <person name="Kohn T."/>
            <person name="Peeters S.H."/>
            <person name="Heuer A."/>
            <person name="Rast P."/>
            <person name="Oberbeckmann S."/>
            <person name="Bunk B."/>
            <person name="Jeske O."/>
            <person name="Meyerdierks A."/>
            <person name="Storesund J.E."/>
            <person name="Kallscheuer N."/>
            <person name="Luecker S."/>
            <person name="Lage O.M."/>
            <person name="Pohl T."/>
            <person name="Merkel B.J."/>
            <person name="Hornburger P."/>
            <person name="Mueller R.-W."/>
            <person name="Bruemmer F."/>
            <person name="Labrenz M."/>
            <person name="Spormann A.M."/>
            <person name="Op Den Camp H."/>
            <person name="Overmann J."/>
            <person name="Amann R."/>
            <person name="Jetten M.S.M."/>
            <person name="Mascher T."/>
            <person name="Medema M.H."/>
            <person name="Devos D.P."/>
            <person name="Kaster A.-K."/>
            <person name="Ovreas L."/>
            <person name="Rohde M."/>
            <person name="Galperin M.Y."/>
            <person name="Jogler C."/>
        </authorList>
    </citation>
    <scope>NUCLEOTIDE SEQUENCE [LARGE SCALE GENOMIC DNA]</scope>
    <source>
        <strain evidence="2 3">CA85</strain>
    </source>
</reference>
<accession>A0A5C5YJG1</accession>
<organism evidence="2 3">
    <name type="scientific">Allorhodopirellula solitaria</name>
    <dbReference type="NCBI Taxonomy" id="2527987"/>
    <lineage>
        <taxon>Bacteria</taxon>
        <taxon>Pseudomonadati</taxon>
        <taxon>Planctomycetota</taxon>
        <taxon>Planctomycetia</taxon>
        <taxon>Pirellulales</taxon>
        <taxon>Pirellulaceae</taxon>
        <taxon>Allorhodopirellula</taxon>
    </lineage>
</organism>
<feature type="transmembrane region" description="Helical" evidence="1">
    <location>
        <begin position="51"/>
        <end position="70"/>
    </location>
</feature>
<dbReference type="EMBL" id="SJPK01000001">
    <property type="protein sequence ID" value="TWT74949.1"/>
    <property type="molecule type" value="Genomic_DNA"/>
</dbReference>
<sequence>MTDVFSLKLAIYFVGPLIFLYAVTFLTGAALTLISTMIVDRELSMNSAMRSMAIVICATNTVASIAHWTIGSPWATYAFAVTSFFFTGGLVYSHAVEEYTLFNQKLKTKPIGIPKGFLMSGIYSALLVGFTLFTIWIIGAAR</sequence>
<dbReference type="RefSeq" id="WP_146389395.1">
    <property type="nucleotide sequence ID" value="NZ_SJPK01000001.1"/>
</dbReference>
<keyword evidence="3" id="KW-1185">Reference proteome</keyword>
<name>A0A5C5YJG1_9BACT</name>
<protein>
    <submittedName>
        <fullName evidence="2">Uncharacterized protein</fullName>
    </submittedName>
</protein>